<dbReference type="Gramene" id="AET6Gv20426400.2">
    <property type="protein sequence ID" value="AET6Gv20426400.2"/>
    <property type="gene ID" value="AET6Gv20426400"/>
</dbReference>
<dbReference type="AlphaFoldDB" id="A0A453NND7"/>
<feature type="region of interest" description="Disordered" evidence="1">
    <location>
        <begin position="176"/>
        <end position="228"/>
    </location>
</feature>
<sequence length="228" mass="25283">SSGTTTSFQEQRATSSSMGMLFGQQAGRRTPAWLGPLLGAEFFKRCADHPYLVKNERNHYCLDCAGEDDAVCCTLCVSGHRNHHVVQIRKSSYREVIRVAELKAVADISLVQTYVINYDRVVFLNRRPQAPQHGVKCVGPAGACRECGRGLVDANFRFCSLSCKLDGMVSDPNLTFMIDPRRNQGNSGSNTEDEGEADDLPGPSDPPPGWISYRRRPRKGVPERAPFY</sequence>
<dbReference type="STRING" id="200361.A0A453NND7"/>
<keyword evidence="3" id="KW-1185">Reference proteome</keyword>
<dbReference type="PANTHER" id="PTHR31065:SF51">
    <property type="entry name" value="PLATZ TRANSCRIPTION FACTOR FAMILY PROTEIN"/>
    <property type="match status" value="1"/>
</dbReference>
<accession>A0A453NND7</accession>
<organism evidence="2 3">
    <name type="scientific">Aegilops tauschii subsp. strangulata</name>
    <name type="common">Goatgrass</name>
    <dbReference type="NCBI Taxonomy" id="200361"/>
    <lineage>
        <taxon>Eukaryota</taxon>
        <taxon>Viridiplantae</taxon>
        <taxon>Streptophyta</taxon>
        <taxon>Embryophyta</taxon>
        <taxon>Tracheophyta</taxon>
        <taxon>Spermatophyta</taxon>
        <taxon>Magnoliopsida</taxon>
        <taxon>Liliopsida</taxon>
        <taxon>Poales</taxon>
        <taxon>Poaceae</taxon>
        <taxon>BOP clade</taxon>
        <taxon>Pooideae</taxon>
        <taxon>Triticodae</taxon>
        <taxon>Triticeae</taxon>
        <taxon>Triticinae</taxon>
        <taxon>Aegilops</taxon>
    </lineage>
</organism>
<evidence type="ECO:0000313" key="2">
    <source>
        <dbReference type="EnsemblPlants" id="AET6Gv20426400.2"/>
    </source>
</evidence>
<dbReference type="EnsemblPlants" id="AET6Gv20426400.2">
    <property type="protein sequence ID" value="AET6Gv20426400.2"/>
    <property type="gene ID" value="AET6Gv20426400"/>
</dbReference>
<dbReference type="InterPro" id="IPR006734">
    <property type="entry name" value="PLATZ"/>
</dbReference>
<proteinExistence type="predicted"/>
<reference evidence="2" key="3">
    <citation type="journal article" date="2017" name="Nature">
        <title>Genome sequence of the progenitor of the wheat D genome Aegilops tauschii.</title>
        <authorList>
            <person name="Luo M.C."/>
            <person name="Gu Y.Q."/>
            <person name="Puiu D."/>
            <person name="Wang H."/>
            <person name="Twardziok S.O."/>
            <person name="Deal K.R."/>
            <person name="Huo N."/>
            <person name="Zhu T."/>
            <person name="Wang L."/>
            <person name="Wang Y."/>
            <person name="McGuire P.E."/>
            <person name="Liu S."/>
            <person name="Long H."/>
            <person name="Ramasamy R.K."/>
            <person name="Rodriguez J.C."/>
            <person name="Van S.L."/>
            <person name="Yuan L."/>
            <person name="Wang Z."/>
            <person name="Xia Z."/>
            <person name="Xiao L."/>
            <person name="Anderson O.D."/>
            <person name="Ouyang S."/>
            <person name="Liang Y."/>
            <person name="Zimin A.V."/>
            <person name="Pertea G."/>
            <person name="Qi P."/>
            <person name="Bennetzen J.L."/>
            <person name="Dai X."/>
            <person name="Dawson M.W."/>
            <person name="Muller H.G."/>
            <person name="Kugler K."/>
            <person name="Rivarola-Duarte L."/>
            <person name="Spannagl M."/>
            <person name="Mayer K.F.X."/>
            <person name="Lu F.H."/>
            <person name="Bevan M.W."/>
            <person name="Leroy P."/>
            <person name="Li P."/>
            <person name="You F.M."/>
            <person name="Sun Q."/>
            <person name="Liu Z."/>
            <person name="Lyons E."/>
            <person name="Wicker T."/>
            <person name="Salzberg S.L."/>
            <person name="Devos K.M."/>
            <person name="Dvorak J."/>
        </authorList>
    </citation>
    <scope>NUCLEOTIDE SEQUENCE [LARGE SCALE GENOMIC DNA]</scope>
    <source>
        <strain evidence="2">cv. AL8/78</strain>
    </source>
</reference>
<dbReference type="Proteomes" id="UP000015105">
    <property type="component" value="Chromosome 6D"/>
</dbReference>
<reference evidence="3" key="2">
    <citation type="journal article" date="2017" name="Nat. Plants">
        <title>The Aegilops tauschii genome reveals multiple impacts of transposons.</title>
        <authorList>
            <person name="Zhao G."/>
            <person name="Zou C."/>
            <person name="Li K."/>
            <person name="Wang K."/>
            <person name="Li T."/>
            <person name="Gao L."/>
            <person name="Zhang X."/>
            <person name="Wang H."/>
            <person name="Yang Z."/>
            <person name="Liu X."/>
            <person name="Jiang W."/>
            <person name="Mao L."/>
            <person name="Kong X."/>
            <person name="Jiao Y."/>
            <person name="Jia J."/>
        </authorList>
    </citation>
    <scope>NUCLEOTIDE SEQUENCE [LARGE SCALE GENOMIC DNA]</scope>
    <source>
        <strain evidence="3">cv. AL8/78</strain>
    </source>
</reference>
<protein>
    <recommendedName>
        <fullName evidence="4">PLATZ transcription factor family protein</fullName>
    </recommendedName>
</protein>
<name>A0A453NND7_AEGTS</name>
<evidence type="ECO:0000313" key="3">
    <source>
        <dbReference type="Proteomes" id="UP000015105"/>
    </source>
</evidence>
<dbReference type="Pfam" id="PF04640">
    <property type="entry name" value="PLATZ"/>
    <property type="match status" value="1"/>
</dbReference>
<reference evidence="2" key="5">
    <citation type="journal article" date="2021" name="G3 (Bethesda)">
        <title>Aegilops tauschii genome assembly Aet v5.0 features greater sequence contiguity and improved annotation.</title>
        <authorList>
            <person name="Wang L."/>
            <person name="Zhu T."/>
            <person name="Rodriguez J.C."/>
            <person name="Deal K.R."/>
            <person name="Dubcovsky J."/>
            <person name="McGuire P.E."/>
            <person name="Lux T."/>
            <person name="Spannagl M."/>
            <person name="Mayer K.F.X."/>
            <person name="Baldrich P."/>
            <person name="Meyers B.C."/>
            <person name="Huo N."/>
            <person name="Gu Y.Q."/>
            <person name="Zhou H."/>
            <person name="Devos K.M."/>
            <person name="Bennetzen J.L."/>
            <person name="Unver T."/>
            <person name="Budak H."/>
            <person name="Gulick P.J."/>
            <person name="Galiba G."/>
            <person name="Kalapos B."/>
            <person name="Nelson D.R."/>
            <person name="Li P."/>
            <person name="You F.M."/>
            <person name="Luo M.C."/>
            <person name="Dvorak J."/>
        </authorList>
    </citation>
    <scope>NUCLEOTIDE SEQUENCE [LARGE SCALE GENOMIC DNA]</scope>
    <source>
        <strain evidence="2">cv. AL8/78</strain>
    </source>
</reference>
<evidence type="ECO:0000256" key="1">
    <source>
        <dbReference type="SAM" id="MobiDB-lite"/>
    </source>
</evidence>
<evidence type="ECO:0008006" key="4">
    <source>
        <dbReference type="Google" id="ProtNLM"/>
    </source>
</evidence>
<reference evidence="2" key="4">
    <citation type="submission" date="2019-03" db="UniProtKB">
        <authorList>
            <consortium name="EnsemblPlants"/>
        </authorList>
    </citation>
    <scope>IDENTIFICATION</scope>
</reference>
<dbReference type="PANTHER" id="PTHR31065">
    <property type="entry name" value="PLATZ TRANSCRIPTION FACTOR FAMILY PROTEIN"/>
    <property type="match status" value="1"/>
</dbReference>
<reference evidence="3" key="1">
    <citation type="journal article" date="2014" name="Science">
        <title>Ancient hybridizations among the ancestral genomes of bread wheat.</title>
        <authorList>
            <consortium name="International Wheat Genome Sequencing Consortium,"/>
            <person name="Marcussen T."/>
            <person name="Sandve S.R."/>
            <person name="Heier L."/>
            <person name="Spannagl M."/>
            <person name="Pfeifer M."/>
            <person name="Jakobsen K.S."/>
            <person name="Wulff B.B."/>
            <person name="Steuernagel B."/>
            <person name="Mayer K.F."/>
            <person name="Olsen O.A."/>
        </authorList>
    </citation>
    <scope>NUCLEOTIDE SEQUENCE [LARGE SCALE GENOMIC DNA]</scope>
    <source>
        <strain evidence="3">cv. AL8/78</strain>
    </source>
</reference>